<dbReference type="InterPro" id="IPR019410">
    <property type="entry name" value="Methyltransf_16"/>
</dbReference>
<accession>A0AAV5FG53</accession>
<dbReference type="GO" id="GO:0005634">
    <property type="term" value="C:nucleus"/>
    <property type="evidence" value="ECO:0007669"/>
    <property type="project" value="TreeGrafter"/>
</dbReference>
<comment type="caution">
    <text evidence="1">The sequence shown here is derived from an EMBL/GenBank/DDBJ whole genome shotgun (WGS) entry which is preliminary data.</text>
</comment>
<dbReference type="SUPFAM" id="SSF53335">
    <property type="entry name" value="S-adenosyl-L-methionine-dependent methyltransferases"/>
    <property type="match status" value="1"/>
</dbReference>
<dbReference type="InterPro" id="IPR029063">
    <property type="entry name" value="SAM-dependent_MTases_sf"/>
</dbReference>
<gene>
    <name evidence="1" type="primary">gb21835</name>
    <name evidence="1" type="ORF">PR202_gb21835</name>
</gene>
<dbReference type="InterPro" id="IPR038899">
    <property type="entry name" value="METTL22"/>
</dbReference>
<organism evidence="1 2">
    <name type="scientific">Eleusine coracana subsp. coracana</name>
    <dbReference type="NCBI Taxonomy" id="191504"/>
    <lineage>
        <taxon>Eukaryota</taxon>
        <taxon>Viridiplantae</taxon>
        <taxon>Streptophyta</taxon>
        <taxon>Embryophyta</taxon>
        <taxon>Tracheophyta</taxon>
        <taxon>Spermatophyta</taxon>
        <taxon>Magnoliopsida</taxon>
        <taxon>Liliopsida</taxon>
        <taxon>Poales</taxon>
        <taxon>Poaceae</taxon>
        <taxon>PACMAD clade</taxon>
        <taxon>Chloridoideae</taxon>
        <taxon>Cynodonteae</taxon>
        <taxon>Eleusininae</taxon>
        <taxon>Eleusine</taxon>
    </lineage>
</organism>
<sequence length="284" mass="32274">MADSGSPRKREEEEEDDVVCLDPSFFVDRSYEMTTFTFGSHVLNLLCLRAASTDYDLTGQLVWPGAVLMNDYLSEHPETVKGRSVIELGSGIGITGILCSRFCKKVVLTDHNDEVLEARFKFLVLAICVSEYIHMDYGFIADCKIINKNIEMQSCGNTGLLTAEKLDWGNYDHISNIINKHPVGFDIVLGADIYILLNYFTLIISKSFQQSSISYLFNTVEKIMQIQAGNCRFIYWLMYHELKCTMDVLVIKEAEKRGMHVKEVEGTRRTISNLEGVIYDITLK</sequence>
<keyword evidence="2" id="KW-1185">Reference proteome</keyword>
<reference evidence="1" key="2">
    <citation type="submission" date="2021-12" db="EMBL/GenBank/DDBJ databases">
        <title>Resequencing data analysis of finger millet.</title>
        <authorList>
            <person name="Hatakeyama M."/>
            <person name="Aluri S."/>
            <person name="Balachadran M.T."/>
            <person name="Sivarajan S.R."/>
            <person name="Poveda L."/>
            <person name="Shimizu-Inatsugi R."/>
            <person name="Schlapbach R."/>
            <person name="Sreeman S.M."/>
            <person name="Shimizu K.K."/>
        </authorList>
    </citation>
    <scope>NUCLEOTIDE SEQUENCE</scope>
</reference>
<evidence type="ECO:0000313" key="1">
    <source>
        <dbReference type="EMBL" id="GJN33256.1"/>
    </source>
</evidence>
<dbReference type="EMBL" id="BQKI01000084">
    <property type="protein sequence ID" value="GJN33256.1"/>
    <property type="molecule type" value="Genomic_DNA"/>
</dbReference>
<evidence type="ECO:0000313" key="2">
    <source>
        <dbReference type="Proteomes" id="UP001054889"/>
    </source>
</evidence>
<dbReference type="Pfam" id="PF10294">
    <property type="entry name" value="Methyltransf_16"/>
    <property type="match status" value="1"/>
</dbReference>
<dbReference type="GO" id="GO:0008276">
    <property type="term" value="F:protein methyltransferase activity"/>
    <property type="evidence" value="ECO:0007669"/>
    <property type="project" value="InterPro"/>
</dbReference>
<dbReference type="Gene3D" id="3.40.50.150">
    <property type="entry name" value="Vaccinia Virus protein VP39"/>
    <property type="match status" value="1"/>
</dbReference>
<dbReference type="PANTHER" id="PTHR23108:SF3">
    <property type="entry name" value="METHYLTRANSFERASE FAMILY PROTEIN"/>
    <property type="match status" value="1"/>
</dbReference>
<dbReference type="AlphaFoldDB" id="A0AAV5FG53"/>
<reference evidence="1" key="1">
    <citation type="journal article" date="2018" name="DNA Res.">
        <title>Multiple hybrid de novo genome assembly of finger millet, an orphan allotetraploid crop.</title>
        <authorList>
            <person name="Hatakeyama M."/>
            <person name="Aluri S."/>
            <person name="Balachadran M.T."/>
            <person name="Sivarajan S.R."/>
            <person name="Patrignani A."/>
            <person name="Gruter S."/>
            <person name="Poveda L."/>
            <person name="Shimizu-Inatsugi R."/>
            <person name="Baeten J."/>
            <person name="Francoijs K.J."/>
            <person name="Nataraja K.N."/>
            <person name="Reddy Y.A.N."/>
            <person name="Phadnis S."/>
            <person name="Ravikumar R.L."/>
            <person name="Schlapbach R."/>
            <person name="Sreeman S.M."/>
            <person name="Shimizu K.K."/>
        </authorList>
    </citation>
    <scope>NUCLEOTIDE SEQUENCE</scope>
</reference>
<dbReference type="PANTHER" id="PTHR23108">
    <property type="entry name" value="METHYLTRANSFERASE-RELATED"/>
    <property type="match status" value="1"/>
</dbReference>
<proteinExistence type="predicted"/>
<name>A0AAV5FG53_ELECO</name>
<protein>
    <recommendedName>
        <fullName evidence="3">Methyltransferase family protein</fullName>
    </recommendedName>
</protein>
<evidence type="ECO:0008006" key="3">
    <source>
        <dbReference type="Google" id="ProtNLM"/>
    </source>
</evidence>
<dbReference type="Proteomes" id="UP001054889">
    <property type="component" value="Unassembled WGS sequence"/>
</dbReference>